<dbReference type="EMBL" id="RCHR01000004">
    <property type="protein sequence ID" value="RLL43918.1"/>
    <property type="molecule type" value="Genomic_DNA"/>
</dbReference>
<dbReference type="InterPro" id="IPR010461">
    <property type="entry name" value="ComK"/>
</dbReference>
<comment type="caution">
    <text evidence="1">The sequence shown here is derived from an EMBL/GenBank/DDBJ whole genome shotgun (WGS) entry which is preliminary data.</text>
</comment>
<organism evidence="1 2">
    <name type="scientific">Oceanobacillus piezotolerans</name>
    <dbReference type="NCBI Taxonomy" id="2448030"/>
    <lineage>
        <taxon>Bacteria</taxon>
        <taxon>Bacillati</taxon>
        <taxon>Bacillota</taxon>
        <taxon>Bacilli</taxon>
        <taxon>Bacillales</taxon>
        <taxon>Bacillaceae</taxon>
        <taxon>Oceanobacillus</taxon>
    </lineage>
</organism>
<dbReference type="AlphaFoldDB" id="A0A498D801"/>
<dbReference type="Pfam" id="PF06338">
    <property type="entry name" value="ComK"/>
    <property type="match status" value="1"/>
</dbReference>
<gene>
    <name evidence="1" type="ORF">D8M04_13520</name>
</gene>
<evidence type="ECO:0000313" key="2">
    <source>
        <dbReference type="Proteomes" id="UP000270219"/>
    </source>
</evidence>
<evidence type="ECO:0000313" key="1">
    <source>
        <dbReference type="EMBL" id="RLL43918.1"/>
    </source>
</evidence>
<dbReference type="Proteomes" id="UP000270219">
    <property type="component" value="Unassembled WGS sequence"/>
</dbReference>
<dbReference type="GO" id="GO:0030420">
    <property type="term" value="P:establishment of competence for transformation"/>
    <property type="evidence" value="ECO:0007669"/>
    <property type="project" value="InterPro"/>
</dbReference>
<name>A0A498D801_9BACI</name>
<dbReference type="RefSeq" id="WP_121523839.1">
    <property type="nucleotide sequence ID" value="NZ_RCHR01000004.1"/>
</dbReference>
<proteinExistence type="predicted"/>
<protein>
    <submittedName>
        <fullName evidence="1">Competence protein</fullName>
    </submittedName>
</protein>
<reference evidence="1 2" key="1">
    <citation type="submission" date="2018-10" db="EMBL/GenBank/DDBJ databases">
        <title>Oceanobacillus sp. YLB-02 draft genome.</title>
        <authorList>
            <person name="Yu L."/>
        </authorList>
    </citation>
    <scope>NUCLEOTIDE SEQUENCE [LARGE SCALE GENOMIC DNA]</scope>
    <source>
        <strain evidence="1 2">YLB-02</strain>
    </source>
</reference>
<accession>A0A498D801</accession>
<sequence length="170" mass="19827">MKQTILDYSINPQTAALIPIMHQDYKTIIIEKDKQLFINQTPIDLIKKACLVYLSTYEGRRKAVMHQMNYKRKIPIPINPSLHIISFPTHSTSHSNCCWIFYKHVKEIEKHPLKNQSDSSIITFSNDTQLLIDVSPYILRKQYKRAEMCLELFLSNSQDICLNMEGLLIS</sequence>
<dbReference type="OrthoDB" id="2417337at2"/>
<keyword evidence="2" id="KW-1185">Reference proteome</keyword>